<dbReference type="Proteomes" id="UP000076502">
    <property type="component" value="Unassembled WGS sequence"/>
</dbReference>
<protein>
    <submittedName>
        <fullName evidence="1">Uncharacterized protein</fullName>
    </submittedName>
</protein>
<dbReference type="AlphaFoldDB" id="A0A154NZF5"/>
<keyword evidence="2" id="KW-1185">Reference proteome</keyword>
<name>A0A154NZF5_DUFNO</name>
<proteinExistence type="predicted"/>
<evidence type="ECO:0000313" key="1">
    <source>
        <dbReference type="EMBL" id="KZC04997.1"/>
    </source>
</evidence>
<gene>
    <name evidence="1" type="ORF">WN55_04817</name>
</gene>
<dbReference type="EMBL" id="KQ434785">
    <property type="protein sequence ID" value="KZC04997.1"/>
    <property type="molecule type" value="Genomic_DNA"/>
</dbReference>
<accession>A0A154NZF5</accession>
<organism evidence="1 2">
    <name type="scientific">Dufourea novaeangliae</name>
    <name type="common">Sweat bee</name>
    <dbReference type="NCBI Taxonomy" id="178035"/>
    <lineage>
        <taxon>Eukaryota</taxon>
        <taxon>Metazoa</taxon>
        <taxon>Ecdysozoa</taxon>
        <taxon>Arthropoda</taxon>
        <taxon>Hexapoda</taxon>
        <taxon>Insecta</taxon>
        <taxon>Pterygota</taxon>
        <taxon>Neoptera</taxon>
        <taxon>Endopterygota</taxon>
        <taxon>Hymenoptera</taxon>
        <taxon>Apocrita</taxon>
        <taxon>Aculeata</taxon>
        <taxon>Apoidea</taxon>
        <taxon>Anthophila</taxon>
        <taxon>Halictidae</taxon>
        <taxon>Rophitinae</taxon>
        <taxon>Dufourea</taxon>
    </lineage>
</organism>
<sequence length="69" mass="7954">MVKERRVGRRDILGLRSSDNVNSFRLKLRFALGSLPFPMQFTLPSVIPHIPLQAQRTGRKCFRPVTFLS</sequence>
<evidence type="ECO:0000313" key="2">
    <source>
        <dbReference type="Proteomes" id="UP000076502"/>
    </source>
</evidence>
<reference evidence="1 2" key="1">
    <citation type="submission" date="2015-07" db="EMBL/GenBank/DDBJ databases">
        <title>The genome of Dufourea novaeangliae.</title>
        <authorList>
            <person name="Pan H."/>
            <person name="Kapheim K."/>
        </authorList>
    </citation>
    <scope>NUCLEOTIDE SEQUENCE [LARGE SCALE GENOMIC DNA]</scope>
    <source>
        <strain evidence="1">0120121106</strain>
        <tissue evidence="1">Whole body</tissue>
    </source>
</reference>